<keyword evidence="1" id="KW-0175">Coiled coil</keyword>
<protein>
    <submittedName>
        <fullName evidence="3">Uncharacterized protein</fullName>
    </submittedName>
</protein>
<organism evidence="3 4">
    <name type="scientific">Luteococcus japonicus LSP_Lj1</name>
    <dbReference type="NCBI Taxonomy" id="1255658"/>
    <lineage>
        <taxon>Bacteria</taxon>
        <taxon>Bacillati</taxon>
        <taxon>Actinomycetota</taxon>
        <taxon>Actinomycetes</taxon>
        <taxon>Propionibacteriales</taxon>
        <taxon>Propionibacteriaceae</taxon>
        <taxon>Luteococcus</taxon>
    </lineage>
</organism>
<feature type="compositionally biased region" description="Polar residues" evidence="2">
    <location>
        <begin position="375"/>
        <end position="387"/>
    </location>
</feature>
<dbReference type="STRING" id="1255658.FM114_15325"/>
<evidence type="ECO:0000313" key="3">
    <source>
        <dbReference type="EMBL" id="SJN44703.1"/>
    </source>
</evidence>
<gene>
    <name evidence="3" type="ORF">FM114_15325</name>
</gene>
<proteinExistence type="predicted"/>
<feature type="coiled-coil region" evidence="1">
    <location>
        <begin position="797"/>
        <end position="852"/>
    </location>
</feature>
<evidence type="ECO:0000256" key="1">
    <source>
        <dbReference type="SAM" id="Coils"/>
    </source>
</evidence>
<feature type="region of interest" description="Disordered" evidence="2">
    <location>
        <begin position="116"/>
        <end position="156"/>
    </location>
</feature>
<feature type="compositionally biased region" description="Low complexity" evidence="2">
    <location>
        <begin position="124"/>
        <end position="138"/>
    </location>
</feature>
<evidence type="ECO:0000256" key="2">
    <source>
        <dbReference type="SAM" id="MobiDB-lite"/>
    </source>
</evidence>
<sequence>MPFNGVGAYRVNSKSPTSSPHRSDFASKLRTTKNSTNNDLISVRTAAVRLDVPLVVLITVLEGEGLSITEPIHPKVFSELKKRLTPPDRTNRSWRMKPSASTLQDMQVQALRQQITPPNFPVGSKPSPRATTPAPSSAGHHSRVQPRDVSTATRRDPVRRTALPTQTTFLITGDDGIDWRRRLFNRFYPSAQAHLGVTSSSLTQLEKAPQELIPAVALSTELTGVFNTDRDLPEQESQLLVLQQPCKESPIATYSNYPGASIRFIGWHRSTTAVSVIGWHEVDESSDLIDAARATLGIETKSSEPGALKRLAKLIPSWPWIPVTYTRIPLGKNIVLERLSPEARLCLAILKSTSKAGHPLPVRIPPSTDPDDAPLSTSRTLGSSSAAHLTPATVAHRMSRTHTRGPVESGGTDAPTGIRRAKGDTRSGTTYRTYLEGRDGEDILLASKAVLQRWLNKKYPHRSPKLETQSFEVEFSEPTFNQSHARDVSIEFWSGNLDDGDAIMLHLKERENQEGAALWTTEFTAYRSTNSDESWVAVEVSNDRHLLCATPGFMRPLLSGLTLMDGTGRMQVAPTLVKTEDELLDILEILNDEKRHYPVFVAVSGDTDEHDMSSLTDRVTQWSRKIVGQGHVAILTPESLTLAKEFLSDPLLPQPGSLRTYHPGLNLEDESTWLGHRALSTATLETRSEHQIAGILAAVARSVAQGSSFPTWVGRTSRFLQRQQRLGLEPEIAPATLSPLSIPAPAELAPSGIPSTPTAPAWWHNLEKGILSALSIPEVTDEAIGLVLTSLAQRVERDELWAELELEINEKENAEAEVDLLAEQLGVLEEELANKESEILESERRRRYYQEELAKIDEAKAYLATESNFEEATSFVDVIARLPELRHVAFTGREDDVLELIRSDRGHEAKNAWRALYTLDHFAEHHLQEEVAHLKEFLETNRWGDSKIGVSKWSPTESDSSRTGELGRLRTFPVPEECDQTGQVQMWAHFKLGQTDTRAPRLHYYDDLRGSGKIYVGYIGKHLRNTKTSRT</sequence>
<feature type="region of interest" description="Disordered" evidence="2">
    <location>
        <begin position="358"/>
        <end position="425"/>
    </location>
</feature>
<reference evidence="3 4" key="1">
    <citation type="submission" date="2017-02" db="EMBL/GenBank/DDBJ databases">
        <authorList>
            <person name="Peterson S.W."/>
        </authorList>
    </citation>
    <scope>NUCLEOTIDE SEQUENCE [LARGE SCALE GENOMIC DNA]</scope>
    <source>
        <strain evidence="3 4">LSP_Lj1</strain>
    </source>
</reference>
<dbReference type="Proteomes" id="UP000188342">
    <property type="component" value="Unassembled WGS sequence"/>
</dbReference>
<name>A0A1R4KKU0_9ACTN</name>
<dbReference type="EMBL" id="FUKQ01000059">
    <property type="protein sequence ID" value="SJN44703.1"/>
    <property type="molecule type" value="Genomic_DNA"/>
</dbReference>
<feature type="region of interest" description="Disordered" evidence="2">
    <location>
        <begin position="1"/>
        <end position="26"/>
    </location>
</feature>
<accession>A0A1R4KKU0</accession>
<dbReference type="AlphaFoldDB" id="A0A1R4KKU0"/>
<keyword evidence="4" id="KW-1185">Reference proteome</keyword>
<evidence type="ECO:0000313" key="4">
    <source>
        <dbReference type="Proteomes" id="UP000188342"/>
    </source>
</evidence>